<comment type="caution">
    <text evidence="1">The sequence shown here is derived from an EMBL/GenBank/DDBJ whole genome shotgun (WGS) entry which is preliminary data.</text>
</comment>
<dbReference type="EMBL" id="LAZR01014530">
    <property type="protein sequence ID" value="KKM17082.1"/>
    <property type="molecule type" value="Genomic_DNA"/>
</dbReference>
<protein>
    <submittedName>
        <fullName evidence="1">Uncharacterized protein</fullName>
    </submittedName>
</protein>
<feature type="non-terminal residue" evidence="1">
    <location>
        <position position="1"/>
    </location>
</feature>
<name>A0A0F9HPM2_9ZZZZ</name>
<gene>
    <name evidence="1" type="ORF">LCGC14_1679370</name>
</gene>
<proteinExistence type="predicted"/>
<accession>A0A0F9HPM2</accession>
<reference evidence="1" key="1">
    <citation type="journal article" date="2015" name="Nature">
        <title>Complex archaea that bridge the gap between prokaryotes and eukaryotes.</title>
        <authorList>
            <person name="Spang A."/>
            <person name="Saw J.H."/>
            <person name="Jorgensen S.L."/>
            <person name="Zaremba-Niedzwiedzka K."/>
            <person name="Martijn J."/>
            <person name="Lind A.E."/>
            <person name="van Eijk R."/>
            <person name="Schleper C."/>
            <person name="Guy L."/>
            <person name="Ettema T.J."/>
        </authorList>
    </citation>
    <scope>NUCLEOTIDE SEQUENCE</scope>
</reference>
<organism evidence="1">
    <name type="scientific">marine sediment metagenome</name>
    <dbReference type="NCBI Taxonomy" id="412755"/>
    <lineage>
        <taxon>unclassified sequences</taxon>
        <taxon>metagenomes</taxon>
        <taxon>ecological metagenomes</taxon>
    </lineage>
</organism>
<dbReference type="AlphaFoldDB" id="A0A0F9HPM2"/>
<sequence>RYTEQYLNYFRIYPITHYWIDRNSQPAPKYCYKSNDPCYAYYFGKDENNIDNIKLYFPLRTKKSRLPRFITNYSGIGGLNFLPETMDFLLITKSYKDVVSLYSFITPFNPNVGIITLSSESTPMSRFDYDALSNRVTKYFKSSEYKAVFTLLDFDIVGVRMSNKMRRDFNTIPFFLTGVLGNVTYDGKDFTDVLNEKGKAFATNIINVTLIEFNKLLK</sequence>
<evidence type="ECO:0000313" key="1">
    <source>
        <dbReference type="EMBL" id="KKM17082.1"/>
    </source>
</evidence>